<name>A0A7J6W637_THATH</name>
<protein>
    <submittedName>
        <fullName evidence="2">Uncharacterized protein</fullName>
    </submittedName>
</protein>
<comment type="caution">
    <text evidence="2">The sequence shown here is derived from an EMBL/GenBank/DDBJ whole genome shotgun (WGS) entry which is preliminary data.</text>
</comment>
<organism evidence="2 3">
    <name type="scientific">Thalictrum thalictroides</name>
    <name type="common">Rue-anemone</name>
    <name type="synonym">Anemone thalictroides</name>
    <dbReference type="NCBI Taxonomy" id="46969"/>
    <lineage>
        <taxon>Eukaryota</taxon>
        <taxon>Viridiplantae</taxon>
        <taxon>Streptophyta</taxon>
        <taxon>Embryophyta</taxon>
        <taxon>Tracheophyta</taxon>
        <taxon>Spermatophyta</taxon>
        <taxon>Magnoliopsida</taxon>
        <taxon>Ranunculales</taxon>
        <taxon>Ranunculaceae</taxon>
        <taxon>Thalictroideae</taxon>
        <taxon>Thalictrum</taxon>
    </lineage>
</organism>
<feature type="region of interest" description="Disordered" evidence="1">
    <location>
        <begin position="1"/>
        <end position="23"/>
    </location>
</feature>
<evidence type="ECO:0000313" key="3">
    <source>
        <dbReference type="Proteomes" id="UP000554482"/>
    </source>
</evidence>
<reference evidence="2 3" key="1">
    <citation type="submission" date="2020-06" db="EMBL/GenBank/DDBJ databases">
        <title>Transcriptomic and genomic resources for Thalictrum thalictroides and T. hernandezii: Facilitating candidate gene discovery in an emerging model plant lineage.</title>
        <authorList>
            <person name="Arias T."/>
            <person name="Riano-Pachon D.M."/>
            <person name="Di Stilio V.S."/>
        </authorList>
    </citation>
    <scope>NUCLEOTIDE SEQUENCE [LARGE SCALE GENOMIC DNA]</scope>
    <source>
        <strain evidence="3">cv. WT478/WT964</strain>
        <tissue evidence="2">Leaves</tissue>
    </source>
</reference>
<dbReference type="EMBL" id="JABWDY010022016">
    <property type="protein sequence ID" value="KAF5192012.1"/>
    <property type="molecule type" value="Genomic_DNA"/>
</dbReference>
<keyword evidence="3" id="KW-1185">Reference proteome</keyword>
<accession>A0A7J6W637</accession>
<proteinExistence type="predicted"/>
<evidence type="ECO:0000256" key="1">
    <source>
        <dbReference type="SAM" id="MobiDB-lite"/>
    </source>
</evidence>
<dbReference type="Proteomes" id="UP000554482">
    <property type="component" value="Unassembled WGS sequence"/>
</dbReference>
<dbReference type="OrthoDB" id="2143914at2759"/>
<evidence type="ECO:0000313" key="2">
    <source>
        <dbReference type="EMBL" id="KAF5192012.1"/>
    </source>
</evidence>
<dbReference type="AlphaFoldDB" id="A0A7J6W637"/>
<gene>
    <name evidence="2" type="ORF">FRX31_018401</name>
</gene>
<sequence>MGVVPSSHRKPPQPHFPSFQTPSSASLPYRSCNYNTTYYTPNRSFTAGLEPTSVPSSFLNINSTITTTHFQPQESLFGSMQPPYHPVKDHLLIMFGGEPSCSSSDGSCNQISCVKEMEYDQHGVNNGSGGGVGSSEQVPLESYFYNNNNVEENQKLILNGSSSTAAVVNNGLWGETSMDYGVEEIKQFVNNYSSSSSSSDFLFDENKTQGKVMYF</sequence>